<organism evidence="2 3">
    <name type="scientific">Mycobacterium scrofulaceum</name>
    <dbReference type="NCBI Taxonomy" id="1783"/>
    <lineage>
        <taxon>Bacteria</taxon>
        <taxon>Bacillati</taxon>
        <taxon>Actinomycetota</taxon>
        <taxon>Actinomycetes</taxon>
        <taxon>Mycobacteriales</taxon>
        <taxon>Mycobacteriaceae</taxon>
        <taxon>Mycobacterium</taxon>
    </lineage>
</organism>
<gene>
    <name evidence="2" type="ORF">A5679_21480</name>
</gene>
<dbReference type="EMBL" id="LZJY01000291">
    <property type="protein sequence ID" value="OBH95825.1"/>
    <property type="molecule type" value="Genomic_DNA"/>
</dbReference>
<protein>
    <submittedName>
        <fullName evidence="2">General stress protein CsbD</fullName>
    </submittedName>
</protein>
<dbReference type="InterPro" id="IPR036629">
    <property type="entry name" value="YjbJ_sf"/>
</dbReference>
<sequence length="79" mass="8331">MVDIKSGPIEAIQGIVEAVFGKAKEIVGTIIGRNDLVNEGQAQQDKADAQRSAAKKEAAAEKARGKAKAAEAREKAEQQ</sequence>
<proteinExistence type="predicted"/>
<feature type="compositionally biased region" description="Basic and acidic residues" evidence="1">
    <location>
        <begin position="45"/>
        <end position="79"/>
    </location>
</feature>
<accession>A0A1A2THJ2</accession>
<dbReference type="SUPFAM" id="SSF69047">
    <property type="entry name" value="Hypothetical protein YjbJ"/>
    <property type="match status" value="1"/>
</dbReference>
<evidence type="ECO:0000313" key="3">
    <source>
        <dbReference type="Proteomes" id="UP000092207"/>
    </source>
</evidence>
<dbReference type="OrthoDB" id="4560576at2"/>
<evidence type="ECO:0000313" key="2">
    <source>
        <dbReference type="EMBL" id="OBH95825.1"/>
    </source>
</evidence>
<reference evidence="2 3" key="1">
    <citation type="submission" date="2016-06" db="EMBL/GenBank/DDBJ databases">
        <authorList>
            <person name="Kjaerup R.B."/>
            <person name="Dalgaard T.S."/>
            <person name="Juul-Madsen H.R."/>
        </authorList>
    </citation>
    <scope>NUCLEOTIDE SEQUENCE [LARGE SCALE GENOMIC DNA]</scope>
    <source>
        <strain evidence="2 3">E2838</strain>
    </source>
</reference>
<dbReference type="AlphaFoldDB" id="A0A1A2THJ2"/>
<name>A0A1A2THJ2_MYCSC</name>
<dbReference type="Proteomes" id="UP000092207">
    <property type="component" value="Unassembled WGS sequence"/>
</dbReference>
<evidence type="ECO:0000256" key="1">
    <source>
        <dbReference type="SAM" id="MobiDB-lite"/>
    </source>
</evidence>
<dbReference type="RefSeq" id="WP_067281020.1">
    <property type="nucleotide sequence ID" value="NZ_LZJW01000164.1"/>
</dbReference>
<feature type="region of interest" description="Disordered" evidence="1">
    <location>
        <begin position="38"/>
        <end position="79"/>
    </location>
</feature>
<comment type="caution">
    <text evidence="2">The sequence shown here is derived from an EMBL/GenBank/DDBJ whole genome shotgun (WGS) entry which is preliminary data.</text>
</comment>